<reference evidence="16" key="1">
    <citation type="submission" date="2016-04" db="EMBL/GenBank/DDBJ databases">
        <authorList>
            <person name="Tagini F."/>
        </authorList>
    </citation>
    <scope>NUCLEOTIDE SEQUENCE [LARGE SCALE GENOMIC DNA]</scope>
    <source>
        <strain evidence="16">CHUV0807</strain>
    </source>
</reference>
<keyword evidence="5" id="KW-1003">Cell membrane</keyword>
<organism evidence="15 16">
    <name type="scientific">Cardiobacterium hominis</name>
    <dbReference type="NCBI Taxonomy" id="2718"/>
    <lineage>
        <taxon>Bacteria</taxon>
        <taxon>Pseudomonadati</taxon>
        <taxon>Pseudomonadota</taxon>
        <taxon>Gammaproteobacteria</taxon>
        <taxon>Cardiobacteriales</taxon>
        <taxon>Cardiobacteriaceae</taxon>
        <taxon>Cardiobacterium</taxon>
    </lineage>
</organism>
<gene>
    <name evidence="15" type="ORF">CHUV0807_0834</name>
</gene>
<keyword evidence="9 14" id="KW-1133">Transmembrane helix</keyword>
<dbReference type="SUPFAM" id="SSF81345">
    <property type="entry name" value="ABC transporter involved in vitamin B12 uptake, BtuC"/>
    <property type="match status" value="1"/>
</dbReference>
<dbReference type="Pfam" id="PF00950">
    <property type="entry name" value="ABC-3"/>
    <property type="match status" value="1"/>
</dbReference>
<dbReference type="InterPro" id="IPR001626">
    <property type="entry name" value="ABC_TroCD"/>
</dbReference>
<evidence type="ECO:0000256" key="1">
    <source>
        <dbReference type="ARBA" id="ARBA00002313"/>
    </source>
</evidence>
<dbReference type="Gene3D" id="1.10.3470.10">
    <property type="entry name" value="ABC transporter involved in vitamin B12 uptake, BtuC"/>
    <property type="match status" value="1"/>
</dbReference>
<dbReference type="EMBL" id="FKLO01000033">
    <property type="protein sequence ID" value="SBV31031.1"/>
    <property type="molecule type" value="Genomic_DNA"/>
</dbReference>
<evidence type="ECO:0000256" key="9">
    <source>
        <dbReference type="ARBA" id="ARBA00022989"/>
    </source>
</evidence>
<dbReference type="GO" id="GO:0055085">
    <property type="term" value="P:transmembrane transport"/>
    <property type="evidence" value="ECO:0007669"/>
    <property type="project" value="InterPro"/>
</dbReference>
<keyword evidence="11 14" id="KW-0472">Membrane</keyword>
<accession>A0A1C3NEN5</accession>
<dbReference type="InterPro" id="IPR037294">
    <property type="entry name" value="ABC_BtuC-like"/>
</dbReference>
<evidence type="ECO:0000256" key="13">
    <source>
        <dbReference type="RuleBase" id="RU003943"/>
    </source>
</evidence>
<evidence type="ECO:0000256" key="8">
    <source>
        <dbReference type="ARBA" id="ARBA00022906"/>
    </source>
</evidence>
<evidence type="ECO:0000256" key="2">
    <source>
        <dbReference type="ARBA" id="ARBA00004651"/>
    </source>
</evidence>
<keyword evidence="8" id="KW-0864">Zinc transport</keyword>
<comment type="similarity">
    <text evidence="3 13">Belongs to the ABC-3 integral membrane protein family.</text>
</comment>
<comment type="function">
    <text evidence="1">Involved in the high-affinity zinc uptake transport system.</text>
</comment>
<comment type="subcellular location">
    <subcellularLocation>
        <location evidence="2 13">Cell membrane</location>
        <topology evidence="2 13">Multi-pass membrane protein</topology>
    </subcellularLocation>
</comment>
<evidence type="ECO:0000313" key="15">
    <source>
        <dbReference type="EMBL" id="SBV31031.1"/>
    </source>
</evidence>
<dbReference type="Proteomes" id="UP000190837">
    <property type="component" value="Unassembled WGS sequence"/>
</dbReference>
<feature type="transmembrane region" description="Helical" evidence="14">
    <location>
        <begin position="6"/>
        <end position="28"/>
    </location>
</feature>
<feature type="transmembrane region" description="Helical" evidence="14">
    <location>
        <begin position="88"/>
        <end position="106"/>
    </location>
</feature>
<evidence type="ECO:0000256" key="11">
    <source>
        <dbReference type="ARBA" id="ARBA00023136"/>
    </source>
</evidence>
<evidence type="ECO:0000256" key="6">
    <source>
        <dbReference type="ARBA" id="ARBA00022692"/>
    </source>
</evidence>
<keyword evidence="4 13" id="KW-0813">Transport</keyword>
<evidence type="ECO:0000313" key="16">
    <source>
        <dbReference type="Proteomes" id="UP000190837"/>
    </source>
</evidence>
<evidence type="ECO:0000256" key="3">
    <source>
        <dbReference type="ARBA" id="ARBA00008034"/>
    </source>
</evidence>
<keyword evidence="6 13" id="KW-0812">Transmembrane</keyword>
<evidence type="ECO:0000256" key="7">
    <source>
        <dbReference type="ARBA" id="ARBA00022833"/>
    </source>
</evidence>
<dbReference type="AlphaFoldDB" id="A0A1C3NEN5"/>
<evidence type="ECO:0000256" key="10">
    <source>
        <dbReference type="ARBA" id="ARBA00023065"/>
    </source>
</evidence>
<feature type="transmembrane region" description="Helical" evidence="14">
    <location>
        <begin position="168"/>
        <end position="185"/>
    </location>
</feature>
<sequence>MFFYQYILIPCLCALTTATAAAPIGALIGWRRLVYFGEALSHASLLGIALALWLGLPPAIGIWSITLLLVLLLYLIERSGRENPSNILGSLSHIALALGYLVMSQMENVRTDLLAYLFGDILATEAHDLVAIVIAAAVSLLTLRVLWQPLILMTVSPAIAKTEYPASRRYDLVFLLLIGLFIGTTVQYFGLLLVIALLIIPANTANRLAKTPEQSAAIAALLAAMATILGFTLAFNANLPVSPAIIGVAGVLYFAVLIHTRAGKKPRTAAAK</sequence>
<dbReference type="GO" id="GO:0010043">
    <property type="term" value="P:response to zinc ion"/>
    <property type="evidence" value="ECO:0007669"/>
    <property type="project" value="TreeGrafter"/>
</dbReference>
<name>A0A1C3NEN5_9GAMM</name>
<evidence type="ECO:0000256" key="4">
    <source>
        <dbReference type="ARBA" id="ARBA00022448"/>
    </source>
</evidence>
<dbReference type="PANTHER" id="PTHR30477">
    <property type="entry name" value="ABC-TRANSPORTER METAL-BINDING PROTEIN"/>
    <property type="match status" value="1"/>
</dbReference>
<dbReference type="GO" id="GO:0043190">
    <property type="term" value="C:ATP-binding cassette (ABC) transporter complex"/>
    <property type="evidence" value="ECO:0007669"/>
    <property type="project" value="InterPro"/>
</dbReference>
<dbReference type="PANTHER" id="PTHR30477:SF23">
    <property type="entry name" value="HIGH-AFFINITY ZINC UPTAKE SYSTEM MEMBRANE PROTEIN ZNUB"/>
    <property type="match status" value="1"/>
</dbReference>
<evidence type="ECO:0000256" key="12">
    <source>
        <dbReference type="ARBA" id="ARBA00040080"/>
    </source>
</evidence>
<evidence type="ECO:0000256" key="14">
    <source>
        <dbReference type="SAM" id="Phobius"/>
    </source>
</evidence>
<feature type="transmembrane region" description="Helical" evidence="14">
    <location>
        <begin position="60"/>
        <end position="76"/>
    </location>
</feature>
<feature type="transmembrane region" description="Helical" evidence="14">
    <location>
        <begin position="216"/>
        <end position="235"/>
    </location>
</feature>
<proteinExistence type="inferred from homology"/>
<evidence type="ECO:0000256" key="5">
    <source>
        <dbReference type="ARBA" id="ARBA00022475"/>
    </source>
</evidence>
<protein>
    <recommendedName>
        <fullName evidence="12">High-affinity zinc uptake system membrane protein ZnuB</fullName>
    </recommendedName>
</protein>
<feature type="transmembrane region" description="Helical" evidence="14">
    <location>
        <begin position="241"/>
        <end position="258"/>
    </location>
</feature>
<dbReference type="GO" id="GO:0006829">
    <property type="term" value="P:zinc ion transport"/>
    <property type="evidence" value="ECO:0007669"/>
    <property type="project" value="UniProtKB-KW"/>
</dbReference>
<keyword evidence="7" id="KW-0862">Zinc</keyword>
<dbReference type="RefSeq" id="WP_079539923.1">
    <property type="nucleotide sequence ID" value="NZ_CALFOW010000161.1"/>
</dbReference>
<feature type="transmembrane region" description="Helical" evidence="14">
    <location>
        <begin position="126"/>
        <end position="147"/>
    </location>
</feature>
<keyword evidence="10" id="KW-0406">Ion transport</keyword>